<evidence type="ECO:0000313" key="3">
    <source>
        <dbReference type="Proteomes" id="UP000326678"/>
    </source>
</evidence>
<dbReference type="AlphaFoldDB" id="A0A5P8WE98"/>
<dbReference type="KEGG" id="nsh:GXM_07713"/>
<feature type="region of interest" description="Disordered" evidence="1">
    <location>
        <begin position="136"/>
        <end position="168"/>
    </location>
</feature>
<sequence>MFSLWRVYPKFFLGWLLLPLVVIWNFSIWTVYAAKLQAAQVDENSNSVSQLTEPITLVKKLENLPQDGENITATKPSFSVELNENWNSTAQLSNQQTTTVTAVEQLDTISNSNRENFVHSFPYRLESKPILLAAPENFNPDLRLPPPKPSKPPEPPKPPEPTSDAPTQPALVLENIQTDYRDDFSNFRQHNQIIEPKFQFGLRNGEKITFKTGFNTFEQPKFETVTNIPLQFGWQGKTGKYNIQIAGGIDIFNRLPTSLNFNAQIDRPIFINLTPTNTLKSALFLAAVVEQGSYKSSAQTLEAQITAWRGGLNVFWQIEPKTTFFSLYRVGFFNDGNFEQQSFSRLEHKFGSFWIAANLFTWQFTSDRQEISGYFSPGIFIVYNGEIGWEEKIFSFLRCRLTTTLGRQFLNGNTTGGNSYQSRCIAQILPNIDLDFGYSFSNVRNLETGDSPYNNRSFTGQFKIKF</sequence>
<accession>A0A5P8WE98</accession>
<dbReference type="Proteomes" id="UP000326678">
    <property type="component" value="Chromosome Gxm2"/>
</dbReference>
<protein>
    <submittedName>
        <fullName evidence="2">Uncharacterized protein</fullName>
    </submittedName>
</protein>
<reference evidence="2 3" key="1">
    <citation type="submission" date="2019-10" db="EMBL/GenBank/DDBJ databases">
        <title>Genomic and transcriptomic insights into the perfect genentic adaptation of a filamentous nitrogen-fixing cyanobacterium to rice fields.</title>
        <authorList>
            <person name="Chen Z."/>
        </authorList>
    </citation>
    <scope>NUCLEOTIDE SEQUENCE [LARGE SCALE GENOMIC DNA]</scope>
    <source>
        <strain evidence="2">CCNUC1</strain>
    </source>
</reference>
<feature type="compositionally biased region" description="Pro residues" evidence="1">
    <location>
        <begin position="143"/>
        <end position="161"/>
    </location>
</feature>
<dbReference type="EMBL" id="CP045227">
    <property type="protein sequence ID" value="QFS50219.1"/>
    <property type="molecule type" value="Genomic_DNA"/>
</dbReference>
<organism evidence="2 3">
    <name type="scientific">Nostoc sphaeroides CCNUC1</name>
    <dbReference type="NCBI Taxonomy" id="2653204"/>
    <lineage>
        <taxon>Bacteria</taxon>
        <taxon>Bacillati</taxon>
        <taxon>Cyanobacteriota</taxon>
        <taxon>Cyanophyceae</taxon>
        <taxon>Nostocales</taxon>
        <taxon>Nostocaceae</taxon>
        <taxon>Nostoc</taxon>
    </lineage>
</organism>
<keyword evidence="3" id="KW-1185">Reference proteome</keyword>
<evidence type="ECO:0000256" key="1">
    <source>
        <dbReference type="SAM" id="MobiDB-lite"/>
    </source>
</evidence>
<name>A0A5P8WE98_9NOSO</name>
<evidence type="ECO:0000313" key="2">
    <source>
        <dbReference type="EMBL" id="QFS50219.1"/>
    </source>
</evidence>
<gene>
    <name evidence="2" type="ORF">GXM_07713</name>
</gene>
<proteinExistence type="predicted"/>